<evidence type="ECO:0000256" key="3">
    <source>
        <dbReference type="ARBA" id="ARBA00023163"/>
    </source>
</evidence>
<keyword evidence="6" id="KW-1185">Reference proteome</keyword>
<dbReference type="PANTHER" id="PTHR30154:SF53">
    <property type="entry name" value="HTH-TYPE TRANSCRIPTIONAL REGULATOR LRPC"/>
    <property type="match status" value="1"/>
</dbReference>
<dbReference type="InterPro" id="IPR019887">
    <property type="entry name" value="Tscrpt_reg_AsnC/Lrp_C"/>
</dbReference>
<evidence type="ECO:0000256" key="1">
    <source>
        <dbReference type="ARBA" id="ARBA00023015"/>
    </source>
</evidence>
<dbReference type="PRINTS" id="PR00033">
    <property type="entry name" value="HTHASNC"/>
</dbReference>
<keyword evidence="3" id="KW-0804">Transcription</keyword>
<evidence type="ECO:0000313" key="6">
    <source>
        <dbReference type="Proteomes" id="UP001596492"/>
    </source>
</evidence>
<evidence type="ECO:0000313" key="5">
    <source>
        <dbReference type="EMBL" id="MFC7290660.1"/>
    </source>
</evidence>
<dbReference type="InterPro" id="IPR011991">
    <property type="entry name" value="ArsR-like_HTH"/>
</dbReference>
<dbReference type="CDD" id="cd00090">
    <property type="entry name" value="HTH_ARSR"/>
    <property type="match status" value="1"/>
</dbReference>
<dbReference type="PROSITE" id="PS50956">
    <property type="entry name" value="HTH_ASNC_2"/>
    <property type="match status" value="1"/>
</dbReference>
<organism evidence="5 6">
    <name type="scientific">Hirschia litorea</name>
    <dbReference type="NCBI Taxonomy" id="1199156"/>
    <lineage>
        <taxon>Bacteria</taxon>
        <taxon>Pseudomonadati</taxon>
        <taxon>Pseudomonadota</taxon>
        <taxon>Alphaproteobacteria</taxon>
        <taxon>Hyphomonadales</taxon>
        <taxon>Hyphomonadaceae</taxon>
        <taxon>Hirschia</taxon>
    </lineage>
</organism>
<dbReference type="PROSITE" id="PS00519">
    <property type="entry name" value="HTH_ASNC_1"/>
    <property type="match status" value="1"/>
</dbReference>
<dbReference type="EMBL" id="JBHTBR010000002">
    <property type="protein sequence ID" value="MFC7290660.1"/>
    <property type="molecule type" value="Genomic_DNA"/>
</dbReference>
<dbReference type="PANTHER" id="PTHR30154">
    <property type="entry name" value="LEUCINE-RESPONSIVE REGULATORY PROTEIN"/>
    <property type="match status" value="1"/>
</dbReference>
<dbReference type="SUPFAM" id="SSF46785">
    <property type="entry name" value="Winged helix' DNA-binding domain"/>
    <property type="match status" value="1"/>
</dbReference>
<evidence type="ECO:0000256" key="2">
    <source>
        <dbReference type="ARBA" id="ARBA00023125"/>
    </source>
</evidence>
<dbReference type="InterPro" id="IPR000485">
    <property type="entry name" value="AsnC-type_HTH_dom"/>
</dbReference>
<feature type="domain" description="HTH asnC-type" evidence="4">
    <location>
        <begin position="3"/>
        <end position="65"/>
    </location>
</feature>
<accession>A0ABW2IIM7</accession>
<keyword evidence="1" id="KW-0805">Transcription regulation</keyword>
<dbReference type="Gene3D" id="3.30.70.920">
    <property type="match status" value="1"/>
</dbReference>
<dbReference type="Pfam" id="PF01037">
    <property type="entry name" value="AsnC_trans_reg"/>
    <property type="match status" value="1"/>
</dbReference>
<reference evidence="6" key="1">
    <citation type="journal article" date="2019" name="Int. J. Syst. Evol. Microbiol.">
        <title>The Global Catalogue of Microorganisms (GCM) 10K type strain sequencing project: providing services to taxonomists for standard genome sequencing and annotation.</title>
        <authorList>
            <consortium name="The Broad Institute Genomics Platform"/>
            <consortium name="The Broad Institute Genome Sequencing Center for Infectious Disease"/>
            <person name="Wu L."/>
            <person name="Ma J."/>
        </authorList>
    </citation>
    <scope>NUCLEOTIDE SEQUENCE [LARGE SCALE GENOMIC DNA]</scope>
    <source>
        <strain evidence="6">CCUG 51308</strain>
    </source>
</reference>
<gene>
    <name evidence="5" type="ORF">ACFQS8_03440</name>
</gene>
<dbReference type="InterPro" id="IPR036388">
    <property type="entry name" value="WH-like_DNA-bd_sf"/>
</dbReference>
<evidence type="ECO:0000259" key="4">
    <source>
        <dbReference type="PROSITE" id="PS50956"/>
    </source>
</evidence>
<dbReference type="InterPro" id="IPR011008">
    <property type="entry name" value="Dimeric_a/b-barrel"/>
</dbReference>
<sequence length="143" mass="15687">MSITEKDDQLINVLRENARMSVTDIAATLGVSRSTAQKRLEKIEEAGVISSYTVILSEAYQKARVRAHISVTLDAKKTHSVINKIKDNSSVEEVHSVSGDYDLIVIVSSTTVEMLDKAIDALIEIDGVERTSTAVILSTKLKR</sequence>
<dbReference type="SUPFAM" id="SSF54909">
    <property type="entry name" value="Dimeric alpha+beta barrel"/>
    <property type="match status" value="1"/>
</dbReference>
<name>A0ABW2IIM7_9PROT</name>
<dbReference type="Gene3D" id="1.10.10.10">
    <property type="entry name" value="Winged helix-like DNA-binding domain superfamily/Winged helix DNA-binding domain"/>
    <property type="match status" value="1"/>
</dbReference>
<dbReference type="InterPro" id="IPR036390">
    <property type="entry name" value="WH_DNA-bd_sf"/>
</dbReference>
<dbReference type="InterPro" id="IPR019885">
    <property type="entry name" value="Tscrpt_reg_HTH_AsnC-type_CS"/>
</dbReference>
<dbReference type="RefSeq" id="WP_382165733.1">
    <property type="nucleotide sequence ID" value="NZ_JBHTBR010000002.1"/>
</dbReference>
<dbReference type="InterPro" id="IPR019888">
    <property type="entry name" value="Tscrpt_reg_AsnC-like"/>
</dbReference>
<dbReference type="Pfam" id="PF13404">
    <property type="entry name" value="HTH_AsnC-type"/>
    <property type="match status" value="1"/>
</dbReference>
<comment type="caution">
    <text evidence="5">The sequence shown here is derived from an EMBL/GenBank/DDBJ whole genome shotgun (WGS) entry which is preliminary data.</text>
</comment>
<dbReference type="Proteomes" id="UP001596492">
    <property type="component" value="Unassembled WGS sequence"/>
</dbReference>
<keyword evidence="2" id="KW-0238">DNA-binding</keyword>
<dbReference type="SMART" id="SM00344">
    <property type="entry name" value="HTH_ASNC"/>
    <property type="match status" value="1"/>
</dbReference>
<proteinExistence type="predicted"/>
<protein>
    <submittedName>
        <fullName evidence="5">Lrp/AsnC family transcriptional regulator</fullName>
    </submittedName>
</protein>